<keyword evidence="1" id="KW-0472">Membrane</keyword>
<reference evidence="3" key="1">
    <citation type="journal article" date="2015" name="Proc. Natl. Acad. Sci. U.S.A.">
        <title>Genome sequencing of adzuki bean (Vigna angularis) provides insight into high starch and low fat accumulation and domestication.</title>
        <authorList>
            <person name="Yang K."/>
            <person name="Tian Z."/>
            <person name="Chen C."/>
            <person name="Luo L."/>
            <person name="Zhao B."/>
            <person name="Wang Z."/>
            <person name="Yu L."/>
            <person name="Li Y."/>
            <person name="Sun Y."/>
            <person name="Li W."/>
            <person name="Chen Y."/>
            <person name="Li Y."/>
            <person name="Zhang Y."/>
            <person name="Ai D."/>
            <person name="Zhao J."/>
            <person name="Shang C."/>
            <person name="Ma Y."/>
            <person name="Wu B."/>
            <person name="Wang M."/>
            <person name="Gao L."/>
            <person name="Sun D."/>
            <person name="Zhang P."/>
            <person name="Guo F."/>
            <person name="Wang W."/>
            <person name="Li Y."/>
            <person name="Wang J."/>
            <person name="Varshney R.K."/>
            <person name="Wang J."/>
            <person name="Ling H.Q."/>
            <person name="Wan P."/>
        </authorList>
    </citation>
    <scope>NUCLEOTIDE SEQUENCE</scope>
    <source>
        <strain evidence="3">cv. Jingnong 6</strain>
    </source>
</reference>
<keyword evidence="1" id="KW-0812">Transmembrane</keyword>
<organism evidence="2 3">
    <name type="scientific">Phaseolus angularis</name>
    <name type="common">Azuki bean</name>
    <name type="synonym">Vigna angularis</name>
    <dbReference type="NCBI Taxonomy" id="3914"/>
    <lineage>
        <taxon>Eukaryota</taxon>
        <taxon>Viridiplantae</taxon>
        <taxon>Streptophyta</taxon>
        <taxon>Embryophyta</taxon>
        <taxon>Tracheophyta</taxon>
        <taxon>Spermatophyta</taxon>
        <taxon>Magnoliopsida</taxon>
        <taxon>eudicotyledons</taxon>
        <taxon>Gunneridae</taxon>
        <taxon>Pentapetalae</taxon>
        <taxon>rosids</taxon>
        <taxon>fabids</taxon>
        <taxon>Fabales</taxon>
        <taxon>Fabaceae</taxon>
        <taxon>Papilionoideae</taxon>
        <taxon>50 kb inversion clade</taxon>
        <taxon>NPAAA clade</taxon>
        <taxon>indigoferoid/millettioid clade</taxon>
        <taxon>Phaseoleae</taxon>
        <taxon>Vigna</taxon>
    </lineage>
</organism>
<dbReference type="AlphaFoldDB" id="A0A0L9VE67"/>
<evidence type="ECO:0000256" key="1">
    <source>
        <dbReference type="SAM" id="Phobius"/>
    </source>
</evidence>
<evidence type="ECO:0000313" key="3">
    <source>
        <dbReference type="Proteomes" id="UP000053144"/>
    </source>
</evidence>
<accession>A0A0L9VE67</accession>
<name>A0A0L9VE67_PHAAN</name>
<dbReference type="EMBL" id="CM003379">
    <property type="protein sequence ID" value="KOM53350.1"/>
    <property type="molecule type" value="Genomic_DNA"/>
</dbReference>
<dbReference type="Proteomes" id="UP000053144">
    <property type="component" value="Chromosome 9"/>
</dbReference>
<dbReference type="Gramene" id="KOM53350">
    <property type="protein sequence ID" value="KOM53350"/>
    <property type="gene ID" value="LR48_Vigan09g200900"/>
</dbReference>
<sequence>MPTTTSRAPHCSVFTSTSTRLSSFSASSKRSSPSAHIHTDDHCNDKTDVQVQWTTQGKTKGYYDRAPGWCGNWHSHQLPPEVSPFRPNYSYVTVPSKLQLCDGDLLPFPRMTSLLYVKTSSHGISGSNRLLSLATVILYNFQLSSMSRSYLERSFNIHNFTFISYTVHHSFFIMYSYFHFIS</sequence>
<evidence type="ECO:0000313" key="2">
    <source>
        <dbReference type="EMBL" id="KOM53350.1"/>
    </source>
</evidence>
<feature type="transmembrane region" description="Helical" evidence="1">
    <location>
        <begin position="157"/>
        <end position="178"/>
    </location>
</feature>
<proteinExistence type="predicted"/>
<keyword evidence="1" id="KW-1133">Transmembrane helix</keyword>
<gene>
    <name evidence="2" type="ORF">LR48_Vigan09g200900</name>
</gene>
<protein>
    <submittedName>
        <fullName evidence="2">Uncharacterized protein</fullName>
    </submittedName>
</protein>